<evidence type="ECO:0000313" key="3">
    <source>
        <dbReference type="Proteomes" id="UP000245884"/>
    </source>
</evidence>
<dbReference type="GO" id="GO:0005686">
    <property type="term" value="C:U2 snRNP"/>
    <property type="evidence" value="ECO:0007669"/>
    <property type="project" value="TreeGrafter"/>
</dbReference>
<proteinExistence type="predicted"/>
<evidence type="ECO:0000256" key="1">
    <source>
        <dbReference type="SAM" id="SignalP"/>
    </source>
</evidence>
<accession>A0A316UPN8</accession>
<dbReference type="OrthoDB" id="274726at2759"/>
<dbReference type="GO" id="GO:0071011">
    <property type="term" value="C:precatalytic spliceosome"/>
    <property type="evidence" value="ECO:0007669"/>
    <property type="project" value="TreeGrafter"/>
</dbReference>
<dbReference type="GeneID" id="37028209"/>
<sequence length="107" mass="11971">MLTKADTLRLLLLFSPLLSMSDSAELKYTSNQQLEHLHARYVGTIHPDITKHEWLVHQHRDTAASIVGHPMLHSFIALAEGESKARVAAGLKEKMMMPCGPRPEMGE</sequence>
<gene>
    <name evidence="2" type="ORF">BDZ90DRAFT_232791</name>
</gene>
<dbReference type="PANTHER" id="PTHR20978">
    <property type="entry name" value="SPLICING FACTOR 3B SUBUNIT 5"/>
    <property type="match status" value="1"/>
</dbReference>
<dbReference type="GO" id="GO:0000398">
    <property type="term" value="P:mRNA splicing, via spliceosome"/>
    <property type="evidence" value="ECO:0007669"/>
    <property type="project" value="TreeGrafter"/>
</dbReference>
<protein>
    <submittedName>
        <fullName evidence="2">SF3b10-domain-containing protein</fullName>
    </submittedName>
</protein>
<feature type="signal peptide" evidence="1">
    <location>
        <begin position="1"/>
        <end position="23"/>
    </location>
</feature>
<reference evidence="2 3" key="1">
    <citation type="journal article" date="2018" name="Mol. Biol. Evol.">
        <title>Broad Genomic Sampling Reveals a Smut Pathogenic Ancestry of the Fungal Clade Ustilaginomycotina.</title>
        <authorList>
            <person name="Kijpornyongpan T."/>
            <person name="Mondo S.J."/>
            <person name="Barry K."/>
            <person name="Sandor L."/>
            <person name="Lee J."/>
            <person name="Lipzen A."/>
            <person name="Pangilinan J."/>
            <person name="LaButti K."/>
            <person name="Hainaut M."/>
            <person name="Henrissat B."/>
            <person name="Grigoriev I.V."/>
            <person name="Spatafora J.W."/>
            <person name="Aime M.C."/>
        </authorList>
    </citation>
    <scope>NUCLEOTIDE SEQUENCE [LARGE SCALE GENOMIC DNA]</scope>
    <source>
        <strain evidence="2 3">MCA 5214</strain>
    </source>
</reference>
<dbReference type="Proteomes" id="UP000245884">
    <property type="component" value="Unassembled WGS sequence"/>
</dbReference>
<feature type="chain" id="PRO_5016337255" evidence="1">
    <location>
        <begin position="24"/>
        <end position="107"/>
    </location>
</feature>
<dbReference type="PANTHER" id="PTHR20978:SF0">
    <property type="entry name" value="SPLICING FACTOR 3B SUBUNIT 5"/>
    <property type="match status" value="1"/>
</dbReference>
<dbReference type="Pfam" id="PF07189">
    <property type="entry name" value="SF3b10"/>
    <property type="match status" value="1"/>
</dbReference>
<evidence type="ECO:0000313" key="2">
    <source>
        <dbReference type="EMBL" id="PWN27259.1"/>
    </source>
</evidence>
<dbReference type="RefSeq" id="XP_025361871.1">
    <property type="nucleotide sequence ID" value="XM_025506386.1"/>
</dbReference>
<name>A0A316UPN8_9BASI</name>
<dbReference type="AlphaFoldDB" id="A0A316UPN8"/>
<dbReference type="EMBL" id="KZ819669">
    <property type="protein sequence ID" value="PWN27259.1"/>
    <property type="molecule type" value="Genomic_DNA"/>
</dbReference>
<organism evidence="2 3">
    <name type="scientific">Jaminaea rosea</name>
    <dbReference type="NCBI Taxonomy" id="1569628"/>
    <lineage>
        <taxon>Eukaryota</taxon>
        <taxon>Fungi</taxon>
        <taxon>Dikarya</taxon>
        <taxon>Basidiomycota</taxon>
        <taxon>Ustilaginomycotina</taxon>
        <taxon>Exobasidiomycetes</taxon>
        <taxon>Microstromatales</taxon>
        <taxon>Microstromatales incertae sedis</taxon>
        <taxon>Jaminaea</taxon>
    </lineage>
</organism>
<dbReference type="STRING" id="1569628.A0A316UPN8"/>
<dbReference type="InterPro" id="IPR009846">
    <property type="entry name" value="SF3b5/RDS3-10"/>
</dbReference>
<keyword evidence="3" id="KW-1185">Reference proteome</keyword>
<keyword evidence="1" id="KW-0732">Signal</keyword>